<dbReference type="InterPro" id="IPR025161">
    <property type="entry name" value="IS402-like_dom"/>
</dbReference>
<dbReference type="Pfam" id="PF13340">
    <property type="entry name" value="DUF4096"/>
    <property type="match status" value="1"/>
</dbReference>
<evidence type="ECO:0000313" key="3">
    <source>
        <dbReference type="Proteomes" id="UP000528460"/>
    </source>
</evidence>
<protein>
    <submittedName>
        <fullName evidence="2">Transposase</fullName>
    </submittedName>
</protein>
<organism evidence="2 3">
    <name type="scientific">Corallococcus exercitus</name>
    <dbReference type="NCBI Taxonomy" id="2316736"/>
    <lineage>
        <taxon>Bacteria</taxon>
        <taxon>Pseudomonadati</taxon>
        <taxon>Myxococcota</taxon>
        <taxon>Myxococcia</taxon>
        <taxon>Myxococcales</taxon>
        <taxon>Cystobacterineae</taxon>
        <taxon>Myxococcaceae</taxon>
        <taxon>Corallococcus</taxon>
    </lineage>
</organism>
<dbReference type="InterPro" id="IPR052909">
    <property type="entry name" value="Transposase_6_like"/>
</dbReference>
<comment type="caution">
    <text evidence="2">The sequence shown here is derived from an EMBL/GenBank/DDBJ whole genome shotgun (WGS) entry which is preliminary data.</text>
</comment>
<dbReference type="AlphaFoldDB" id="A0A7Y4NDU9"/>
<dbReference type="RefSeq" id="WP_171413966.1">
    <property type="nucleotide sequence ID" value="NZ_JABFJW010000075.1"/>
</dbReference>
<proteinExistence type="predicted"/>
<sequence length="113" mass="12673">MGRHELSDAEWSRIEPLLGSRSGPLSKRGYRDFINAVIWRVKTGVQWRVLPERFGYGKTVYNRFHCWAQAGRLEAIFKALRLEVDARGSLVDASVVQAHQDATGGVGGSEEML</sequence>
<evidence type="ECO:0000259" key="1">
    <source>
        <dbReference type="Pfam" id="PF13340"/>
    </source>
</evidence>
<name>A0A7Y4NDU9_9BACT</name>
<dbReference type="PANTHER" id="PTHR46637">
    <property type="entry name" value="TIS1421-TRANSPOSASE PROTEIN A"/>
    <property type="match status" value="1"/>
</dbReference>
<reference evidence="2 3" key="1">
    <citation type="submission" date="2020-05" db="EMBL/GenBank/DDBJ databases">
        <authorList>
            <person name="Whitworth D."/>
        </authorList>
    </citation>
    <scope>NUCLEOTIDE SEQUENCE [LARGE SCALE GENOMIC DNA]</scope>
    <source>
        <strain evidence="2 3">CA046A</strain>
    </source>
</reference>
<accession>A0A7Y4NDU9</accession>
<dbReference type="Proteomes" id="UP000528460">
    <property type="component" value="Unassembled WGS sequence"/>
</dbReference>
<evidence type="ECO:0000313" key="2">
    <source>
        <dbReference type="EMBL" id="NOK09791.1"/>
    </source>
</evidence>
<dbReference type="PANTHER" id="PTHR46637:SF1">
    <property type="entry name" value="BLL5188 PROTEIN"/>
    <property type="match status" value="1"/>
</dbReference>
<gene>
    <name evidence="2" type="ORF">HNS30_12215</name>
</gene>
<dbReference type="EMBL" id="JABFJW010000075">
    <property type="protein sequence ID" value="NOK09791.1"/>
    <property type="molecule type" value="Genomic_DNA"/>
</dbReference>
<feature type="domain" description="Insertion element IS402-like" evidence="1">
    <location>
        <begin position="6"/>
        <end position="77"/>
    </location>
</feature>